<dbReference type="RefSeq" id="WP_380053165.1">
    <property type="nucleotide sequence ID" value="NZ_JBHLTC010000036.1"/>
</dbReference>
<proteinExistence type="predicted"/>
<gene>
    <name evidence="2" type="ORF">ACFFGN_27750</name>
</gene>
<feature type="chain" id="PRO_5046672987" evidence="1">
    <location>
        <begin position="27"/>
        <end position="237"/>
    </location>
</feature>
<evidence type="ECO:0000313" key="2">
    <source>
        <dbReference type="EMBL" id="MFC0627899.1"/>
    </source>
</evidence>
<feature type="signal peptide" evidence="1">
    <location>
        <begin position="1"/>
        <end position="26"/>
    </location>
</feature>
<name>A0ABV6QTD2_9ACTN</name>
<keyword evidence="1" id="KW-0732">Signal</keyword>
<evidence type="ECO:0000313" key="3">
    <source>
        <dbReference type="Proteomes" id="UP001589890"/>
    </source>
</evidence>
<dbReference type="EMBL" id="JBHLTC010000036">
    <property type="protein sequence ID" value="MFC0627899.1"/>
    <property type="molecule type" value="Genomic_DNA"/>
</dbReference>
<keyword evidence="3" id="KW-1185">Reference proteome</keyword>
<dbReference type="Proteomes" id="UP001589890">
    <property type="component" value="Unassembled WGS sequence"/>
</dbReference>
<sequence>MSSTRPRRRLRSLLITLVVLAGLAFAADRVAESIAEDRVAAIAQREAAQYDVQASDTSVEVAGLAFLPQLARGEFDRITLTMRDPVVSSVPAEDLTVVMTGIDVPREALTGGTSAAVRANAADLRLRVSPDAIAKLAARSGLNGLTLRIADGELQARIAIRGFEAAATVQPQTENGRIKLVVDNDAPAAVRKAVNSLLARGIPLPRLPFGTTLQRIGVDGQSVLLTATATNLDLATP</sequence>
<protein>
    <submittedName>
        <fullName evidence="2">DUF2993 domain-containing protein</fullName>
    </submittedName>
</protein>
<comment type="caution">
    <text evidence="2">The sequence shown here is derived from an EMBL/GenBank/DDBJ whole genome shotgun (WGS) entry which is preliminary data.</text>
</comment>
<dbReference type="Pfam" id="PF11209">
    <property type="entry name" value="LmeA"/>
    <property type="match status" value="1"/>
</dbReference>
<evidence type="ECO:0000256" key="1">
    <source>
        <dbReference type="SAM" id="SignalP"/>
    </source>
</evidence>
<organism evidence="2 3">
    <name type="scientific">Kribbella deserti</name>
    <dbReference type="NCBI Taxonomy" id="1926257"/>
    <lineage>
        <taxon>Bacteria</taxon>
        <taxon>Bacillati</taxon>
        <taxon>Actinomycetota</taxon>
        <taxon>Actinomycetes</taxon>
        <taxon>Propionibacteriales</taxon>
        <taxon>Kribbellaceae</taxon>
        <taxon>Kribbella</taxon>
    </lineage>
</organism>
<accession>A0ABV6QTD2</accession>
<dbReference type="InterPro" id="IPR021373">
    <property type="entry name" value="DUF2993"/>
</dbReference>
<reference evidence="2 3" key="1">
    <citation type="submission" date="2024-09" db="EMBL/GenBank/DDBJ databases">
        <authorList>
            <person name="Sun Q."/>
            <person name="Mori K."/>
        </authorList>
    </citation>
    <scope>NUCLEOTIDE SEQUENCE [LARGE SCALE GENOMIC DNA]</scope>
    <source>
        <strain evidence="2 3">CGMCC 1.15906</strain>
    </source>
</reference>